<dbReference type="Proteomes" id="UP000027284">
    <property type="component" value="Unassembled WGS sequence"/>
</dbReference>
<dbReference type="SUPFAM" id="SSF53271">
    <property type="entry name" value="PRTase-like"/>
    <property type="match status" value="1"/>
</dbReference>
<dbReference type="PANTHER" id="PTHR11608:SF0">
    <property type="entry name" value="BIFUNCTIONAL PROTEIN PYRR"/>
    <property type="match status" value="1"/>
</dbReference>
<dbReference type="Gene3D" id="3.40.50.2020">
    <property type="match status" value="1"/>
</dbReference>
<feature type="short sequence motif" description="PRPP-binding" evidence="4">
    <location>
        <begin position="101"/>
        <end position="113"/>
    </location>
</feature>
<keyword evidence="2 4" id="KW-0805">Transcription regulation</keyword>
<organism evidence="6 7">
    <name type="scientific">Thermoanaerobaculum aquaticum</name>
    <dbReference type="NCBI Taxonomy" id="1312852"/>
    <lineage>
        <taxon>Bacteria</taxon>
        <taxon>Pseudomonadati</taxon>
        <taxon>Acidobacteriota</taxon>
        <taxon>Thermoanaerobaculia</taxon>
        <taxon>Thermoanaerobaculales</taxon>
        <taxon>Thermoanaerobaculaceae</taxon>
        <taxon>Thermoanaerobaculum</taxon>
    </lineage>
</organism>
<keyword evidence="4" id="KW-0328">Glycosyltransferase</keyword>
<comment type="function">
    <text evidence="4">Regulates the transcription of the pyrimidine nucleotide (pyr) operon in response to exogenous pyrimidines.</text>
</comment>
<evidence type="ECO:0000259" key="5">
    <source>
        <dbReference type="Pfam" id="PF00156"/>
    </source>
</evidence>
<evidence type="ECO:0000256" key="3">
    <source>
        <dbReference type="ARBA" id="ARBA00023163"/>
    </source>
</evidence>
<name>A0A062XNB4_9BACT</name>
<comment type="caution">
    <text evidence="6">The sequence shown here is derived from an EMBL/GenBank/DDBJ whole genome shotgun (WGS) entry which is preliminary data.</text>
</comment>
<dbReference type="OrthoDB" id="9802227at2"/>
<keyword evidence="7" id="KW-1185">Reference proteome</keyword>
<comment type="similarity">
    <text evidence="1 4">Belongs to the purine/pyrimidine phosphoribosyltransferase family. PyrR subfamily.</text>
</comment>
<comment type="catalytic activity">
    <reaction evidence="4">
        <text>UMP + diphosphate = 5-phospho-alpha-D-ribose 1-diphosphate + uracil</text>
        <dbReference type="Rhea" id="RHEA:13017"/>
        <dbReference type="ChEBI" id="CHEBI:17568"/>
        <dbReference type="ChEBI" id="CHEBI:33019"/>
        <dbReference type="ChEBI" id="CHEBI:57865"/>
        <dbReference type="ChEBI" id="CHEBI:58017"/>
        <dbReference type="EC" id="2.4.2.9"/>
    </reaction>
</comment>
<dbReference type="InterPro" id="IPR050137">
    <property type="entry name" value="PyrR_bifunctional"/>
</dbReference>
<dbReference type="PANTHER" id="PTHR11608">
    <property type="entry name" value="BIFUNCTIONAL PROTEIN PYRR"/>
    <property type="match status" value="1"/>
</dbReference>
<evidence type="ECO:0000313" key="6">
    <source>
        <dbReference type="EMBL" id="KDA54057.1"/>
    </source>
</evidence>
<comment type="function">
    <text evidence="4">Also displays a weak uracil phosphoribosyltransferase activity which is not physiologically significant.</text>
</comment>
<dbReference type="InterPro" id="IPR000836">
    <property type="entry name" value="PRTase_dom"/>
</dbReference>
<dbReference type="AlphaFoldDB" id="A0A062XNB4"/>
<dbReference type="NCBIfam" id="NF003549">
    <property type="entry name" value="PRK05205.1-5"/>
    <property type="match status" value="1"/>
</dbReference>
<dbReference type="EC" id="2.4.2.9" evidence="4"/>
<keyword evidence="3 4" id="KW-0804">Transcription</keyword>
<dbReference type="EMBL" id="JMFG01000013">
    <property type="protein sequence ID" value="KDA54057.1"/>
    <property type="molecule type" value="Genomic_DNA"/>
</dbReference>
<dbReference type="CDD" id="cd06223">
    <property type="entry name" value="PRTases_typeI"/>
    <property type="match status" value="1"/>
</dbReference>
<accession>A0A062XNB4</accession>
<dbReference type="STRING" id="1312852.EG19_01405"/>
<dbReference type="RefSeq" id="WP_038048419.1">
    <property type="nucleotide sequence ID" value="NZ_JMFG01000013.1"/>
</dbReference>
<dbReference type="NCBIfam" id="NF003545">
    <property type="entry name" value="PRK05205.1-1"/>
    <property type="match status" value="1"/>
</dbReference>
<dbReference type="HAMAP" id="MF_01219">
    <property type="entry name" value="PyrR"/>
    <property type="match status" value="1"/>
</dbReference>
<proteinExistence type="inferred from homology"/>
<evidence type="ECO:0000313" key="7">
    <source>
        <dbReference type="Proteomes" id="UP000027284"/>
    </source>
</evidence>
<dbReference type="FunFam" id="3.40.50.2020:FF:000020">
    <property type="entry name" value="Bifunctional protein PyrR"/>
    <property type="match status" value="1"/>
</dbReference>
<dbReference type="Pfam" id="PF00156">
    <property type="entry name" value="Pribosyltran"/>
    <property type="match status" value="1"/>
</dbReference>
<keyword evidence="4" id="KW-0808">Transferase</keyword>
<dbReference type="InterPro" id="IPR029057">
    <property type="entry name" value="PRTase-like"/>
</dbReference>
<dbReference type="GO" id="GO:0006355">
    <property type="term" value="P:regulation of DNA-templated transcription"/>
    <property type="evidence" value="ECO:0007669"/>
    <property type="project" value="UniProtKB-UniRule"/>
</dbReference>
<dbReference type="GO" id="GO:0004845">
    <property type="term" value="F:uracil phosphoribosyltransferase activity"/>
    <property type="evidence" value="ECO:0007669"/>
    <property type="project" value="UniProtKB-UniRule"/>
</dbReference>
<evidence type="ECO:0000256" key="2">
    <source>
        <dbReference type="ARBA" id="ARBA00023015"/>
    </source>
</evidence>
<evidence type="ECO:0000256" key="4">
    <source>
        <dbReference type="HAMAP-Rule" id="MF_01219"/>
    </source>
</evidence>
<gene>
    <name evidence="4" type="primary">pyrR</name>
    <name evidence="6" type="ORF">EG19_01405</name>
</gene>
<feature type="domain" description="Phosphoribosyltransferase" evidence="5">
    <location>
        <begin position="6"/>
        <end position="150"/>
    </location>
</feature>
<reference evidence="6 7" key="1">
    <citation type="submission" date="2014-04" db="EMBL/GenBank/DDBJ databases">
        <title>The Genome Sequence of Thermoanaerobaculum aquaticum MP-01, The First Cultivated Group 23 Acidobacterium.</title>
        <authorList>
            <person name="Stamps B.W."/>
            <person name="Losey N.A."/>
            <person name="Lawson P.A."/>
            <person name="Stevenson B.S."/>
        </authorList>
    </citation>
    <scope>NUCLEOTIDE SEQUENCE [LARGE SCALE GENOMIC DNA]</scope>
    <source>
        <strain evidence="6 7">MP-01</strain>
    </source>
</reference>
<sequence length="183" mass="20519">MQRVLILDARELARVLERMAAEILEKVQEEKKLYFVGIQTRGVPLAKRLAALVAQKTKITPPVGALDITLYRDDVGPWRPAHQQPLLRATELPRPVDDMVVCLVDDVLYTGRTVRAALDTLMDYGRPRAIRLAVLVDRGHRELPIAADVVGRVVPSSRQEDVQVRLSECDGEEGVWIVKEAKP</sequence>
<dbReference type="InterPro" id="IPR023050">
    <property type="entry name" value="PyrR"/>
</dbReference>
<protein>
    <recommendedName>
        <fullName evidence="4">Bifunctional protein PyrR</fullName>
    </recommendedName>
    <domain>
        <recommendedName>
            <fullName evidence="4">Pyrimidine operon regulatory protein</fullName>
        </recommendedName>
    </domain>
    <domain>
        <recommendedName>
            <fullName evidence="4">Uracil phosphoribosyltransferase</fullName>
            <shortName evidence="4">UPRTase</shortName>
            <ecNumber evidence="4">2.4.2.9</ecNumber>
        </recommendedName>
    </domain>
</protein>
<evidence type="ECO:0000256" key="1">
    <source>
        <dbReference type="ARBA" id="ARBA00005565"/>
    </source>
</evidence>